<dbReference type="PANTHER" id="PTHR42951">
    <property type="entry name" value="METALLO-BETA-LACTAMASE DOMAIN-CONTAINING"/>
    <property type="match status" value="1"/>
</dbReference>
<feature type="domain" description="Metallo-beta-lactamase" evidence="1">
    <location>
        <begin position="29"/>
        <end position="229"/>
    </location>
</feature>
<dbReference type="OrthoDB" id="197151at2157"/>
<organism evidence="2 3">
    <name type="scientific">Halapricum salinum</name>
    <dbReference type="NCBI Taxonomy" id="1457250"/>
    <lineage>
        <taxon>Archaea</taxon>
        <taxon>Methanobacteriati</taxon>
        <taxon>Methanobacteriota</taxon>
        <taxon>Stenosarchaea group</taxon>
        <taxon>Halobacteria</taxon>
        <taxon>Halobacteriales</taxon>
        <taxon>Haloarculaceae</taxon>
        <taxon>Halapricum</taxon>
    </lineage>
</organism>
<dbReference type="SMART" id="SM00849">
    <property type="entry name" value="Lactamase_B"/>
    <property type="match status" value="1"/>
</dbReference>
<dbReference type="GO" id="GO:0016787">
    <property type="term" value="F:hydrolase activity"/>
    <property type="evidence" value="ECO:0007669"/>
    <property type="project" value="UniProtKB-KW"/>
</dbReference>
<keyword evidence="3" id="KW-1185">Reference proteome</keyword>
<gene>
    <name evidence="2" type="ORF">DV733_12485</name>
</gene>
<reference evidence="2 3" key="1">
    <citation type="journal article" date="2019" name="Nat. Commun.">
        <title>A new type of DNA phosphorothioation-based antiviral system in archaea.</title>
        <authorList>
            <person name="Xiong L."/>
            <person name="Liu S."/>
            <person name="Chen S."/>
            <person name="Xiao Y."/>
            <person name="Zhu B."/>
            <person name="Gao Y."/>
            <person name="Zhang Y."/>
            <person name="Chen B."/>
            <person name="Luo J."/>
            <person name="Deng Z."/>
            <person name="Chen X."/>
            <person name="Wang L."/>
            <person name="Chen S."/>
        </authorList>
    </citation>
    <scope>NUCLEOTIDE SEQUENCE [LARGE SCALE GENOMIC DNA]</scope>
    <source>
        <strain evidence="2 3">CBA1105</strain>
    </source>
</reference>
<dbReference type="KEGG" id="hsn:DV733_12485"/>
<dbReference type="PANTHER" id="PTHR42951:SF4">
    <property type="entry name" value="ACYL-COENZYME A THIOESTERASE MBLAC2"/>
    <property type="match status" value="1"/>
</dbReference>
<dbReference type="Pfam" id="PF00753">
    <property type="entry name" value="Lactamase_B"/>
    <property type="match status" value="1"/>
</dbReference>
<dbReference type="EMBL" id="CP031310">
    <property type="protein sequence ID" value="QCC51994.1"/>
    <property type="molecule type" value="Genomic_DNA"/>
</dbReference>
<keyword evidence="2" id="KW-0378">Hydrolase</keyword>
<name>A0A4D6HD33_9EURY</name>
<dbReference type="CDD" id="cd07726">
    <property type="entry name" value="ST1585-like_MBL-fold"/>
    <property type="match status" value="1"/>
</dbReference>
<proteinExistence type="predicted"/>
<evidence type="ECO:0000313" key="3">
    <source>
        <dbReference type="Proteomes" id="UP000296706"/>
    </source>
</evidence>
<dbReference type="SUPFAM" id="SSF56281">
    <property type="entry name" value="Metallo-hydrolase/oxidoreductase"/>
    <property type="match status" value="1"/>
</dbReference>
<dbReference type="Proteomes" id="UP000296706">
    <property type="component" value="Chromosome"/>
</dbReference>
<evidence type="ECO:0000313" key="2">
    <source>
        <dbReference type="EMBL" id="QCC51994.1"/>
    </source>
</evidence>
<dbReference type="AlphaFoldDB" id="A0A4D6HD33"/>
<evidence type="ECO:0000259" key="1">
    <source>
        <dbReference type="SMART" id="SM00849"/>
    </source>
</evidence>
<dbReference type="InterPro" id="IPR037482">
    <property type="entry name" value="ST1585_MBL-fold"/>
</dbReference>
<dbReference type="InterPro" id="IPR050855">
    <property type="entry name" value="NDM-1-like"/>
</dbReference>
<dbReference type="Gene3D" id="3.60.15.10">
    <property type="entry name" value="Ribonuclease Z/Hydroxyacylglutathione hydrolase-like"/>
    <property type="match status" value="1"/>
</dbReference>
<dbReference type="InterPro" id="IPR001279">
    <property type="entry name" value="Metallo-B-lactamas"/>
</dbReference>
<dbReference type="RefSeq" id="WP_049994399.1">
    <property type="nucleotide sequence ID" value="NZ_CP031310.1"/>
</dbReference>
<sequence>MAVGDFNAVSIGECRDIYAVDVGMYDLANHASVYVLDAPKPTIVEAGTGANAERVVHALTELGIAAEDVANIVLTHVHLDHAGGAAFLSRVCSNADVYVHEHGVPHLQDPDFLVERTKRLVGEEGWNRYYVQPGSIDAHRIRPLADGDVIDLGDRALRVRHAPGHAGHQVLLHSPSDDAVFTGDALGIYVPETDSIRPISPPPAFDAEQALADIETIRDLEPSTLLFSHFGAAPTGDRLDRAAEAIVEWVSTVQDARETAEADGAVVATFVDAVEGPDRWSNIVAETDTAMNVRGVLQYLDRQGGELPVGIARRE</sequence>
<protein>
    <submittedName>
        <fullName evidence="2">MBL fold metallo-hydrolase</fullName>
    </submittedName>
</protein>
<dbReference type="InterPro" id="IPR036866">
    <property type="entry name" value="RibonucZ/Hydroxyglut_hydro"/>
</dbReference>
<dbReference type="STRING" id="1457250.GCA_000755225_00390"/>
<dbReference type="GeneID" id="39848692"/>
<accession>A0A4D6HD33</accession>